<dbReference type="InterPro" id="IPR027443">
    <property type="entry name" value="IPNS-like_sf"/>
</dbReference>
<organism evidence="7 8">
    <name type="scientific">Hypericibacter adhaerens</name>
    <dbReference type="NCBI Taxonomy" id="2602016"/>
    <lineage>
        <taxon>Bacteria</taxon>
        <taxon>Pseudomonadati</taxon>
        <taxon>Pseudomonadota</taxon>
        <taxon>Alphaproteobacteria</taxon>
        <taxon>Rhodospirillales</taxon>
        <taxon>Dongiaceae</taxon>
        <taxon>Hypericibacter</taxon>
    </lineage>
</organism>
<dbReference type="Pfam" id="PF03171">
    <property type="entry name" value="2OG-FeII_Oxy"/>
    <property type="match status" value="1"/>
</dbReference>
<proteinExistence type="inferred from homology"/>
<keyword evidence="3 5" id="KW-0560">Oxidoreductase</keyword>
<dbReference type="InterPro" id="IPR044861">
    <property type="entry name" value="IPNS-like_FE2OG_OXY"/>
</dbReference>
<evidence type="ECO:0000259" key="6">
    <source>
        <dbReference type="PROSITE" id="PS51471"/>
    </source>
</evidence>
<dbReference type="AlphaFoldDB" id="A0A5J6N146"/>
<evidence type="ECO:0000256" key="3">
    <source>
        <dbReference type="ARBA" id="ARBA00023002"/>
    </source>
</evidence>
<dbReference type="PANTHER" id="PTHR10209">
    <property type="entry name" value="OXIDOREDUCTASE, 2OG-FE II OXYGENASE FAMILY PROTEIN"/>
    <property type="match status" value="1"/>
</dbReference>
<evidence type="ECO:0000256" key="4">
    <source>
        <dbReference type="ARBA" id="ARBA00023004"/>
    </source>
</evidence>
<comment type="similarity">
    <text evidence="1 5">Belongs to the iron/ascorbate-dependent oxidoreductase family.</text>
</comment>
<evidence type="ECO:0000256" key="2">
    <source>
        <dbReference type="ARBA" id="ARBA00022723"/>
    </source>
</evidence>
<keyword evidence="2 5" id="KW-0479">Metal-binding</keyword>
<feature type="domain" description="Fe2OG dioxygenase" evidence="6">
    <location>
        <begin position="192"/>
        <end position="293"/>
    </location>
</feature>
<dbReference type="Pfam" id="PF14226">
    <property type="entry name" value="DIOX_N"/>
    <property type="match status" value="1"/>
</dbReference>
<dbReference type="PROSITE" id="PS51471">
    <property type="entry name" value="FE2OG_OXY"/>
    <property type="match status" value="1"/>
</dbReference>
<dbReference type="InterPro" id="IPR026992">
    <property type="entry name" value="DIOX_N"/>
</dbReference>
<evidence type="ECO:0000256" key="5">
    <source>
        <dbReference type="RuleBase" id="RU003682"/>
    </source>
</evidence>
<protein>
    <submittedName>
        <fullName evidence="7">2-oxobutyrate oxidase</fullName>
    </submittedName>
</protein>
<gene>
    <name evidence="7" type="ORF">FRZ61_26650</name>
</gene>
<evidence type="ECO:0000313" key="7">
    <source>
        <dbReference type="EMBL" id="QEX22733.1"/>
    </source>
</evidence>
<dbReference type="EMBL" id="CP042582">
    <property type="protein sequence ID" value="QEX22733.1"/>
    <property type="molecule type" value="Genomic_DNA"/>
</dbReference>
<accession>A0A5J6N146</accession>
<dbReference type="GO" id="GO:0046872">
    <property type="term" value="F:metal ion binding"/>
    <property type="evidence" value="ECO:0007669"/>
    <property type="project" value="UniProtKB-KW"/>
</dbReference>
<keyword evidence="4 5" id="KW-0408">Iron</keyword>
<dbReference type="PRINTS" id="PR00682">
    <property type="entry name" value="IPNSYNTHASE"/>
</dbReference>
<dbReference type="SUPFAM" id="SSF51197">
    <property type="entry name" value="Clavaminate synthase-like"/>
    <property type="match status" value="1"/>
</dbReference>
<dbReference type="PANTHER" id="PTHR10209:SF885">
    <property type="entry name" value="2OG-FE(II) OXYGENASE FAMILY, PUTATIVE (AFU_ORTHOLOGUE AFUA_2G00750)-RELATED"/>
    <property type="match status" value="1"/>
</dbReference>
<dbReference type="Proteomes" id="UP000325797">
    <property type="component" value="Chromosome"/>
</dbReference>
<dbReference type="KEGG" id="hadh:FRZ61_26650"/>
<dbReference type="InterPro" id="IPR005123">
    <property type="entry name" value="Oxoglu/Fe-dep_dioxygenase_dom"/>
</dbReference>
<reference evidence="7 8" key="1">
    <citation type="submission" date="2019-08" db="EMBL/GenBank/DDBJ databases">
        <title>Hyperibacter terrae gen. nov., sp. nov. and Hyperibacter viscosus sp. nov., two new members in the family Rhodospirillaceae isolated from the rhizosphere of Hypericum perforatum.</title>
        <authorList>
            <person name="Noviana Z."/>
        </authorList>
    </citation>
    <scope>NUCLEOTIDE SEQUENCE [LARGE SCALE GENOMIC DNA]</scope>
    <source>
        <strain evidence="7 8">R5959</strain>
    </source>
</reference>
<sequence length="366" mass="40255">MVAAAGRSSGREPVMGIIPPKQTLPTLDLARLDAGPSERQAFLEELRETARELGFFYLTGHGISPSLINEVLTLSRRFFDLPEADKLSIEMVNSPHFRGYNRAGLEHTRGLPDWREQIDIGAEREALPFDRSAPPWTRLQGPNQWPAALPGLKAPLLRYQAEATALGIRVTRAFAASLGQPDDVFEPIYTPAPNQLLKIIRYPGRAEGEGDQGVGAHKDSGFVTVLLQDTEPGLQVETGQGWIDAPPVPGTFIINVGELLEMATGGYLRANQHRVVSPPAGKDRLSVAFFLGARMDSTVPLLTLPPELAARARGLTQDPLNPLFQEVAKNFLKSRLRSHPDVARRHHWDLLDPKDRQGDLPKASAY</sequence>
<keyword evidence="8" id="KW-1185">Reference proteome</keyword>
<evidence type="ECO:0000313" key="8">
    <source>
        <dbReference type="Proteomes" id="UP000325797"/>
    </source>
</evidence>
<name>A0A5J6N146_9PROT</name>
<dbReference type="Gene3D" id="2.60.120.330">
    <property type="entry name" value="B-lactam Antibiotic, Isopenicillin N Synthase, Chain"/>
    <property type="match status" value="1"/>
</dbReference>
<dbReference type="GO" id="GO:0016491">
    <property type="term" value="F:oxidoreductase activity"/>
    <property type="evidence" value="ECO:0007669"/>
    <property type="project" value="UniProtKB-KW"/>
</dbReference>
<evidence type="ECO:0000256" key="1">
    <source>
        <dbReference type="ARBA" id="ARBA00008056"/>
    </source>
</evidence>